<sequence>MLKGIKVRQFSVTAIVLLSMLAAGCTNGSKPTGEKSNANAPSTSSTSTTAPAKALAPYQIDWYIIGPGPQPDGELVEAEINKITQPKINATVKMHIIPFADYDAKMTALLATGEKVDLMFTSNGNMNYNTLVGKGGLVDITDKLDTLAPDAKKLLSDGFLQASAIKGRTYTMAANKEKGSWLGFLANKTMMEKYKIDISTINSLEELEPALKTIKENEAGAIPLLAAGASRIPNFVNRNLWNVSPVQSIVLKKDASGYTLELDEPEYLKTLKTLNKFYQAGYIPKDAAVMKATNGDRAKSAFIFGQLKPYVDVQVSNAYGASFIYHNFGKPITTTNDLVGSMMGIPTNSKDPDRVLMFYNMMYTDKQLINLVGRGIEGKHIVKTADNRIEYAPGTENGKKSGYNPNETWAYGNQFLTYLMPGEPDDIWEQFKKFNSESEIMPDLGFNFDSSALKTEVAAIKNVESEFRPILETGSVDPDSTIPKFKEKLKAAGIEKVLEEMNKQYAQWKTANKK</sequence>
<name>A0ABW9UHN5_9BACL</name>
<dbReference type="Gene3D" id="3.40.190.10">
    <property type="entry name" value="Periplasmic binding protein-like II"/>
    <property type="match status" value="1"/>
</dbReference>
<dbReference type="PANTHER" id="PTHR43649:SF17">
    <property type="entry name" value="ABC TRANSPORTER SOLUTE BINDING PROTEIN-SUGAR TRANSPORT"/>
    <property type="match status" value="1"/>
</dbReference>
<evidence type="ECO:0000313" key="4">
    <source>
        <dbReference type="EMBL" id="MVQ37380.1"/>
    </source>
</evidence>
<dbReference type="Pfam" id="PF01547">
    <property type="entry name" value="SBP_bac_1"/>
    <property type="match status" value="1"/>
</dbReference>
<feature type="signal peptide" evidence="2">
    <location>
        <begin position="1"/>
        <end position="28"/>
    </location>
</feature>
<dbReference type="Proteomes" id="UP000467637">
    <property type="component" value="Unassembled WGS sequence"/>
</dbReference>
<organism evidence="4 5">
    <name type="scientific">Paenibacillus anseongense</name>
    <dbReference type="NCBI Taxonomy" id="2682845"/>
    <lineage>
        <taxon>Bacteria</taxon>
        <taxon>Bacillati</taxon>
        <taxon>Bacillota</taxon>
        <taxon>Bacilli</taxon>
        <taxon>Bacillales</taxon>
        <taxon>Paenibacillaceae</taxon>
        <taxon>Paenibacillus</taxon>
    </lineage>
</organism>
<dbReference type="PANTHER" id="PTHR43649">
    <property type="entry name" value="ARABINOSE-BINDING PROTEIN-RELATED"/>
    <property type="match status" value="1"/>
</dbReference>
<dbReference type="PROSITE" id="PS51257">
    <property type="entry name" value="PROKAR_LIPOPROTEIN"/>
    <property type="match status" value="1"/>
</dbReference>
<reference evidence="4 5" key="1">
    <citation type="submission" date="2019-12" db="EMBL/GenBank/DDBJ databases">
        <authorList>
            <person name="Huq M.A."/>
        </authorList>
    </citation>
    <scope>NUCLEOTIDE SEQUENCE [LARGE SCALE GENOMIC DNA]</scope>
    <source>
        <strain evidence="4 5">MAH-34</strain>
    </source>
</reference>
<feature type="chain" id="PRO_5047504285" evidence="2">
    <location>
        <begin position="29"/>
        <end position="514"/>
    </location>
</feature>
<evidence type="ECO:0000313" key="5">
    <source>
        <dbReference type="Proteomes" id="UP000467637"/>
    </source>
</evidence>
<accession>A0ABW9UHN5</accession>
<evidence type="ECO:0000256" key="2">
    <source>
        <dbReference type="SAM" id="SignalP"/>
    </source>
</evidence>
<dbReference type="Pfam" id="PF12010">
    <property type="entry name" value="DUF3502"/>
    <property type="match status" value="1"/>
</dbReference>
<evidence type="ECO:0000256" key="1">
    <source>
        <dbReference type="SAM" id="MobiDB-lite"/>
    </source>
</evidence>
<dbReference type="RefSeq" id="WP_157321924.1">
    <property type="nucleotide sequence ID" value="NZ_WSEM01000016.1"/>
</dbReference>
<dbReference type="InterPro" id="IPR050490">
    <property type="entry name" value="Bact_solute-bd_prot1"/>
</dbReference>
<comment type="caution">
    <text evidence="4">The sequence shown here is derived from an EMBL/GenBank/DDBJ whole genome shotgun (WGS) entry which is preliminary data.</text>
</comment>
<keyword evidence="5" id="KW-1185">Reference proteome</keyword>
<keyword evidence="2" id="KW-0732">Signal</keyword>
<evidence type="ECO:0000259" key="3">
    <source>
        <dbReference type="Pfam" id="PF12010"/>
    </source>
</evidence>
<protein>
    <submittedName>
        <fullName evidence="4">DUF3502 domain-containing protein</fullName>
    </submittedName>
</protein>
<dbReference type="EMBL" id="WSEM01000016">
    <property type="protein sequence ID" value="MVQ37380.1"/>
    <property type="molecule type" value="Genomic_DNA"/>
</dbReference>
<feature type="region of interest" description="Disordered" evidence="1">
    <location>
        <begin position="28"/>
        <end position="50"/>
    </location>
</feature>
<dbReference type="InterPro" id="IPR022627">
    <property type="entry name" value="DUF3502"/>
</dbReference>
<feature type="domain" description="DUF3502" evidence="3">
    <location>
        <begin position="444"/>
        <end position="509"/>
    </location>
</feature>
<dbReference type="SUPFAM" id="SSF53850">
    <property type="entry name" value="Periplasmic binding protein-like II"/>
    <property type="match status" value="1"/>
</dbReference>
<feature type="compositionally biased region" description="Low complexity" evidence="1">
    <location>
        <begin position="35"/>
        <end position="50"/>
    </location>
</feature>
<proteinExistence type="predicted"/>
<dbReference type="InterPro" id="IPR006059">
    <property type="entry name" value="SBP"/>
</dbReference>
<gene>
    <name evidence="4" type="ORF">GON05_22420</name>
</gene>